<dbReference type="EMBL" id="MWSK01000004">
    <property type="protein sequence ID" value="OXS78029.1"/>
    <property type="molecule type" value="Genomic_DNA"/>
</dbReference>
<dbReference type="STRING" id="1017273.SAMN05443094_104274"/>
<dbReference type="Proteomes" id="UP000186385">
    <property type="component" value="Unassembled WGS sequence"/>
</dbReference>
<evidence type="ECO:0000313" key="4">
    <source>
        <dbReference type="Proteomes" id="UP000186385"/>
    </source>
</evidence>
<evidence type="ECO:0000313" key="5">
    <source>
        <dbReference type="Proteomes" id="UP000215545"/>
    </source>
</evidence>
<evidence type="ECO:0000313" key="2">
    <source>
        <dbReference type="EMBL" id="OXS78029.1"/>
    </source>
</evidence>
<dbReference type="InterPro" id="IPR029033">
    <property type="entry name" value="His_PPase_superfam"/>
</dbReference>
<dbReference type="GO" id="GO:0016791">
    <property type="term" value="F:phosphatase activity"/>
    <property type="evidence" value="ECO:0007669"/>
    <property type="project" value="TreeGrafter"/>
</dbReference>
<reference evidence="2" key="3">
    <citation type="submission" date="2017-03" db="EMBL/GenBank/DDBJ databases">
        <authorList>
            <person name="Dastager S.G."/>
            <person name="Neurgaonkar P.S."/>
            <person name="Dharne M.S."/>
        </authorList>
    </citation>
    <scope>NUCLEOTIDE SEQUENCE</scope>
    <source>
        <strain evidence="2">DSM 25145</strain>
    </source>
</reference>
<feature type="binding site" evidence="1">
    <location>
        <position position="57"/>
    </location>
    <ligand>
        <name>substrate</name>
    </ligand>
</feature>
<dbReference type="EMBL" id="FTLX01000004">
    <property type="protein sequence ID" value="SIQ93418.1"/>
    <property type="molecule type" value="Genomic_DNA"/>
</dbReference>
<protein>
    <submittedName>
        <fullName evidence="3">Alpha-ribazole phosphatase</fullName>
    </submittedName>
</protein>
<dbReference type="InterPro" id="IPR050275">
    <property type="entry name" value="PGM_Phosphatase"/>
</dbReference>
<feature type="binding site" evidence="1">
    <location>
        <begin position="11"/>
        <end position="18"/>
    </location>
    <ligand>
        <name>substrate</name>
    </ligand>
</feature>
<dbReference type="InterPro" id="IPR013078">
    <property type="entry name" value="His_Pase_superF_clade-1"/>
</dbReference>
<dbReference type="Gene3D" id="3.40.50.1240">
    <property type="entry name" value="Phosphoglycerate mutase-like"/>
    <property type="match status" value="1"/>
</dbReference>
<reference evidence="3 4" key="1">
    <citation type="submission" date="2017-01" db="EMBL/GenBank/DDBJ databases">
        <authorList>
            <person name="Mah S.A."/>
            <person name="Swanson W.J."/>
            <person name="Moy G.W."/>
            <person name="Vacquier V.D."/>
        </authorList>
    </citation>
    <scope>NUCLEOTIDE SEQUENCE [LARGE SCALE GENOMIC DNA]</scope>
    <source>
        <strain evidence="3 4">NIO-1016</strain>
    </source>
</reference>
<accession>A0A1N6WTR9</accession>
<dbReference type="CDD" id="cd07067">
    <property type="entry name" value="HP_PGM_like"/>
    <property type="match status" value="1"/>
</dbReference>
<dbReference type="RefSeq" id="WP_045852134.1">
    <property type="nucleotide sequence ID" value="NZ_FTLX01000004.1"/>
</dbReference>
<reference evidence="5" key="2">
    <citation type="submission" date="2017-03" db="EMBL/GenBank/DDBJ databases">
        <title>Bacillus sp. V-88(T) DSM27956, whole genome shotgun sequencing project.</title>
        <authorList>
            <person name="Dastager S.G."/>
            <person name="Neurgaonkar P.S."/>
            <person name="Dharne M.S."/>
        </authorList>
    </citation>
    <scope>NUCLEOTIDE SEQUENCE [LARGE SCALE GENOMIC DNA]</scope>
    <source>
        <strain evidence="5">DSM 25145</strain>
    </source>
</reference>
<name>A0A1N6WTR9_9BACI</name>
<dbReference type="GO" id="GO:0005737">
    <property type="term" value="C:cytoplasm"/>
    <property type="evidence" value="ECO:0007669"/>
    <property type="project" value="TreeGrafter"/>
</dbReference>
<gene>
    <name evidence="2" type="ORF">B1B05_10535</name>
    <name evidence="3" type="ORF">SAMN05443094_104274</name>
</gene>
<dbReference type="OrthoDB" id="9783269at2"/>
<sequence length="204" mass="23277">MDDHVAVGLFRHGLTEANLNRQFCGWTDVPVSEEGLRKLQAQSVPDYDWIVTSDLTRCRQTAAVLWPHPQTSINKFREFHFGEWEQKTHAELQHVPEYQEWLQDYSTKVPGGDSYSSFAKRIEVGFLEVLDAMQERGIQRAAIVAHGGVIRHLLSVWAPEEKPFAEWSSENGHGYELSGRLSSMRRRERCISLQAVPSTAKKNG</sequence>
<keyword evidence="5" id="KW-1185">Reference proteome</keyword>
<dbReference type="Pfam" id="PF00300">
    <property type="entry name" value="His_Phos_1"/>
    <property type="match status" value="1"/>
</dbReference>
<dbReference type="SUPFAM" id="SSF53254">
    <property type="entry name" value="Phosphoglycerate mutase-like"/>
    <property type="match status" value="1"/>
</dbReference>
<evidence type="ECO:0000313" key="3">
    <source>
        <dbReference type="EMBL" id="SIQ93418.1"/>
    </source>
</evidence>
<proteinExistence type="predicted"/>
<evidence type="ECO:0000256" key="1">
    <source>
        <dbReference type="PIRSR" id="PIRSR613078-2"/>
    </source>
</evidence>
<dbReference type="SMART" id="SM00855">
    <property type="entry name" value="PGAM"/>
    <property type="match status" value="1"/>
</dbReference>
<dbReference type="PANTHER" id="PTHR48100:SF1">
    <property type="entry name" value="HISTIDINE PHOSPHATASE FAMILY PROTEIN-RELATED"/>
    <property type="match status" value="1"/>
</dbReference>
<organism evidence="3 4">
    <name type="scientific">Domibacillus enclensis</name>
    <dbReference type="NCBI Taxonomy" id="1017273"/>
    <lineage>
        <taxon>Bacteria</taxon>
        <taxon>Bacillati</taxon>
        <taxon>Bacillota</taxon>
        <taxon>Bacilli</taxon>
        <taxon>Bacillales</taxon>
        <taxon>Bacillaceae</taxon>
        <taxon>Domibacillus</taxon>
    </lineage>
</organism>
<dbReference type="Proteomes" id="UP000215545">
    <property type="component" value="Unassembled WGS sequence"/>
</dbReference>
<dbReference type="AlphaFoldDB" id="A0A1N6WTR9"/>
<dbReference type="PANTHER" id="PTHR48100">
    <property type="entry name" value="BROAD-SPECIFICITY PHOSPHATASE YOR283W-RELATED"/>
    <property type="match status" value="1"/>
</dbReference>